<accession>A0A9P8PM92</accession>
<keyword evidence="2" id="KW-1185">Reference proteome</keyword>
<organism evidence="1 2">
    <name type="scientific">Ogataea polymorpha</name>
    <dbReference type="NCBI Taxonomy" id="460523"/>
    <lineage>
        <taxon>Eukaryota</taxon>
        <taxon>Fungi</taxon>
        <taxon>Dikarya</taxon>
        <taxon>Ascomycota</taxon>
        <taxon>Saccharomycotina</taxon>
        <taxon>Pichiomycetes</taxon>
        <taxon>Pichiales</taxon>
        <taxon>Pichiaceae</taxon>
        <taxon>Ogataea</taxon>
    </lineage>
</organism>
<gene>
    <name evidence="1" type="ORF">OGATHE_002080</name>
</gene>
<reference evidence="1" key="2">
    <citation type="submission" date="2021-01" db="EMBL/GenBank/DDBJ databases">
        <authorList>
            <person name="Schikora-Tamarit M.A."/>
        </authorList>
    </citation>
    <scope>NUCLEOTIDE SEQUENCE</scope>
    <source>
        <strain evidence="1">NCAIM Y.01608</strain>
    </source>
</reference>
<comment type="caution">
    <text evidence="1">The sequence shown here is derived from an EMBL/GenBank/DDBJ whole genome shotgun (WGS) entry which is preliminary data.</text>
</comment>
<sequence>MATTFRCSVSVCATEPLTLLWSTTEEEFFLELPEDPVSWFFVCSATELALAGVPGPVITETCTYFMDLNWWLIKFWSRLTYIS</sequence>
<proteinExistence type="predicted"/>
<name>A0A9P8PM92_9ASCO</name>
<reference evidence="1" key="1">
    <citation type="journal article" date="2021" name="Open Biol.">
        <title>Shared evolutionary footprints suggest mitochondrial oxidative damage underlies multiple complex I losses in fungi.</title>
        <authorList>
            <person name="Schikora-Tamarit M.A."/>
            <person name="Marcet-Houben M."/>
            <person name="Nosek J."/>
            <person name="Gabaldon T."/>
        </authorList>
    </citation>
    <scope>NUCLEOTIDE SEQUENCE</scope>
    <source>
        <strain evidence="1">NCAIM Y.01608</strain>
    </source>
</reference>
<protein>
    <submittedName>
        <fullName evidence="1">Uncharacterized protein</fullName>
    </submittedName>
</protein>
<evidence type="ECO:0000313" key="1">
    <source>
        <dbReference type="EMBL" id="KAH3674100.1"/>
    </source>
</evidence>
<evidence type="ECO:0000313" key="2">
    <source>
        <dbReference type="Proteomes" id="UP000788993"/>
    </source>
</evidence>
<dbReference type="Proteomes" id="UP000788993">
    <property type="component" value="Unassembled WGS sequence"/>
</dbReference>
<dbReference type="EMBL" id="JAEUBD010000526">
    <property type="protein sequence ID" value="KAH3674100.1"/>
    <property type="molecule type" value="Genomic_DNA"/>
</dbReference>
<dbReference type="AlphaFoldDB" id="A0A9P8PM92"/>